<comment type="catalytic activity">
    <reaction evidence="13">
        <text>sn-glycerol 3-phosphate + an acyl-CoA = a 1-acyl-sn-glycero-3-phosphate + CoA</text>
        <dbReference type="Rhea" id="RHEA:15325"/>
        <dbReference type="ChEBI" id="CHEBI:57287"/>
        <dbReference type="ChEBI" id="CHEBI:57597"/>
        <dbReference type="ChEBI" id="CHEBI:57970"/>
        <dbReference type="ChEBI" id="CHEBI:58342"/>
        <dbReference type="EC" id="2.3.1.15"/>
    </reaction>
</comment>
<evidence type="ECO:0000256" key="10">
    <source>
        <dbReference type="ARBA" id="ARBA00023209"/>
    </source>
</evidence>
<comment type="pathway">
    <text evidence="2">Phospholipid metabolism; CDP-diacylglycerol biosynthesis; CDP-diacylglycerol from sn-glycerol 3-phosphate: step 1/3.</text>
</comment>
<keyword evidence="8 16" id="KW-0808">Transferase</keyword>
<dbReference type="Pfam" id="PF19277">
    <property type="entry name" value="GPAT_C"/>
    <property type="match status" value="1"/>
</dbReference>
<comment type="subcellular location">
    <subcellularLocation>
        <location evidence="1">Cell membrane</location>
        <topology evidence="1">Peripheral membrane protein</topology>
        <orientation evidence="1">Cytoplasmic side</orientation>
    </subcellularLocation>
</comment>
<dbReference type="Proteomes" id="UP000198641">
    <property type="component" value="Unassembled WGS sequence"/>
</dbReference>
<evidence type="ECO:0000256" key="1">
    <source>
        <dbReference type="ARBA" id="ARBA00004413"/>
    </source>
</evidence>
<comment type="pathway">
    <text evidence="3">Lipid metabolism.</text>
</comment>
<evidence type="ECO:0000256" key="11">
    <source>
        <dbReference type="ARBA" id="ARBA00023264"/>
    </source>
</evidence>
<keyword evidence="12 16" id="KW-0012">Acyltransferase</keyword>
<evidence type="ECO:0000256" key="13">
    <source>
        <dbReference type="ARBA" id="ARBA00048427"/>
    </source>
</evidence>
<dbReference type="InterPro" id="IPR045520">
    <property type="entry name" value="GPAT/DHAPAT_C"/>
</dbReference>
<dbReference type="PANTHER" id="PTHR12563">
    <property type="entry name" value="GLYCEROL-3-PHOSPHATE ACYLTRANSFERASE"/>
    <property type="match status" value="1"/>
</dbReference>
<dbReference type="GO" id="GO:0004366">
    <property type="term" value="F:glycerol-3-phosphate O-acyltransferase activity"/>
    <property type="evidence" value="ECO:0007669"/>
    <property type="project" value="UniProtKB-EC"/>
</dbReference>
<dbReference type="PIRSF" id="PIRSF000437">
    <property type="entry name" value="GPAT_DHAPAT"/>
    <property type="match status" value="1"/>
</dbReference>
<keyword evidence="10" id="KW-0594">Phospholipid biosynthesis</keyword>
<evidence type="ECO:0000256" key="3">
    <source>
        <dbReference type="ARBA" id="ARBA00005189"/>
    </source>
</evidence>
<sequence>MPWISALASLVRRPVRALIRAWVEVRLIEPDPASLGLSPTAMTIYVLPHPALTDRLLLETLCARSELPEPNQPLSEQQPALSRCVSLPGRRRKAQAPFLGYLEWLHGHPEQDLELLPVSVFWGRAPGKRFGFWSLITADDWGLTGRLRRALAVLVHGRSVEVHFGAPLSLRALIERRPDALTNRKVARLLRVHFRRQRTRVLGPDLSHRRTLIDGVVASPTVREAIAETAESEGRQVSRVKARARRYGREIASNMTYPVLRLLDGLLERLWTRLYDGVDVEGIEAVKALAGDHTLVYVPCHRSHIDYLLLSYVLFHEGLMPPHIAAGRNLNMPVIGPLLRRGGAFFMRRSFKGNRLYRAVFQEYLARLLSRGHPLEYFIEGGRSRSGRLLDPRPGMLAMTLRAHVRGVKTRGHSGKLAFIPVAIGYERVIESDSYRAELAGKPKRRETPLGLLRVFGRLRQPFGRVSVTIGAPLPLSSFLDAETPEWRHASDEDWQQRAVPRLGEELARRINAAVPLNAVNLVALVLLATPHRAIERDLLERQLELLVDLARSSAEAIGTDGSTPAQGLSGSPAEWIPHVESLGFIERRHQVLGELVLASPEQTSLLSWYRNNVLHHFALAGLVAFAFRNNVRFSEEELHALLAPGWPVLVRELYITPETELATALRATLDRLVDQGLLEVETRPAGDKASVPRWRRPSAGHAGREQLHLLGRLIQPSLERGYLLLASLLRLPSGSLTRDQLAEQSGLLAERLTLLSGLDAPEFFDRRLFAGLVTSLEADGWTWPDEDGRLCYGAELTATAERVNTLFDPALRHRLQQLAAPTSDAAPSPSSKAEAEASTATPPVDDA</sequence>
<dbReference type="InterPro" id="IPR022284">
    <property type="entry name" value="GPAT/DHAPAT"/>
</dbReference>
<feature type="compositionally biased region" description="Low complexity" evidence="14">
    <location>
        <begin position="820"/>
        <end position="848"/>
    </location>
</feature>
<evidence type="ECO:0000256" key="12">
    <source>
        <dbReference type="ARBA" id="ARBA00023315"/>
    </source>
</evidence>
<keyword evidence="10" id="KW-0444">Lipid biosynthesis</keyword>
<evidence type="ECO:0000313" key="17">
    <source>
        <dbReference type="Proteomes" id="UP000198641"/>
    </source>
</evidence>
<feature type="region of interest" description="Disordered" evidence="14">
    <location>
        <begin position="819"/>
        <end position="848"/>
    </location>
</feature>
<name>A0A1G7PC81_9GAMM</name>
<dbReference type="RefSeq" id="WP_092523253.1">
    <property type="nucleotide sequence ID" value="NZ_FNCI01000002.1"/>
</dbReference>
<dbReference type="EMBL" id="FNCI01000002">
    <property type="protein sequence ID" value="SDF83868.1"/>
    <property type="molecule type" value="Genomic_DNA"/>
</dbReference>
<keyword evidence="9" id="KW-0472">Membrane</keyword>
<evidence type="ECO:0000259" key="15">
    <source>
        <dbReference type="SMART" id="SM00563"/>
    </source>
</evidence>
<dbReference type="AlphaFoldDB" id="A0A1G7PC81"/>
<dbReference type="InterPro" id="IPR028354">
    <property type="entry name" value="GPAT_PlsB"/>
</dbReference>
<evidence type="ECO:0000256" key="7">
    <source>
        <dbReference type="ARBA" id="ARBA00022475"/>
    </source>
</evidence>
<keyword evidence="7" id="KW-1003">Cell membrane</keyword>
<dbReference type="CDD" id="cd07993">
    <property type="entry name" value="LPLAT_DHAPAT-like"/>
    <property type="match status" value="1"/>
</dbReference>
<dbReference type="OrthoDB" id="335193at2"/>
<gene>
    <name evidence="16" type="ORF">SAMN05216571_102240</name>
</gene>
<keyword evidence="17" id="KW-1185">Reference proteome</keyword>
<protein>
    <recommendedName>
        <fullName evidence="6">Glycerol-3-phosphate acyltransferase</fullName>
        <ecNumber evidence="5">2.3.1.15</ecNumber>
    </recommendedName>
</protein>
<evidence type="ECO:0000256" key="2">
    <source>
        <dbReference type="ARBA" id="ARBA00004765"/>
    </source>
</evidence>
<dbReference type="GO" id="GO:0005886">
    <property type="term" value="C:plasma membrane"/>
    <property type="evidence" value="ECO:0007669"/>
    <property type="project" value="UniProtKB-SubCell"/>
</dbReference>
<dbReference type="GO" id="GO:0006631">
    <property type="term" value="P:fatty acid metabolic process"/>
    <property type="evidence" value="ECO:0007669"/>
    <property type="project" value="TreeGrafter"/>
</dbReference>
<evidence type="ECO:0000256" key="14">
    <source>
        <dbReference type="SAM" id="MobiDB-lite"/>
    </source>
</evidence>
<evidence type="ECO:0000256" key="6">
    <source>
        <dbReference type="ARBA" id="ARBA00013432"/>
    </source>
</evidence>
<evidence type="ECO:0000256" key="4">
    <source>
        <dbReference type="ARBA" id="ARBA00007937"/>
    </source>
</evidence>
<dbReference type="STRING" id="284577.SAMN05216571_102240"/>
<dbReference type="SUPFAM" id="SSF69593">
    <property type="entry name" value="Glycerol-3-phosphate (1)-acyltransferase"/>
    <property type="match status" value="1"/>
</dbReference>
<comment type="similarity">
    <text evidence="4">Belongs to the GPAT/DAPAT family.</text>
</comment>
<dbReference type="NCBIfam" id="NF003441">
    <property type="entry name" value="PRK04974.1"/>
    <property type="match status" value="1"/>
</dbReference>
<evidence type="ECO:0000256" key="8">
    <source>
        <dbReference type="ARBA" id="ARBA00022679"/>
    </source>
</evidence>
<evidence type="ECO:0000256" key="5">
    <source>
        <dbReference type="ARBA" id="ARBA00013113"/>
    </source>
</evidence>
<organism evidence="16 17">
    <name type="scientific">Onishia taeanensis</name>
    <dbReference type="NCBI Taxonomy" id="284577"/>
    <lineage>
        <taxon>Bacteria</taxon>
        <taxon>Pseudomonadati</taxon>
        <taxon>Pseudomonadota</taxon>
        <taxon>Gammaproteobacteria</taxon>
        <taxon>Oceanospirillales</taxon>
        <taxon>Halomonadaceae</taxon>
        <taxon>Onishia</taxon>
    </lineage>
</organism>
<proteinExistence type="inferred from homology"/>
<feature type="domain" description="Phospholipid/glycerol acyltransferase" evidence="15">
    <location>
        <begin position="295"/>
        <end position="427"/>
    </location>
</feature>
<dbReference type="EC" id="2.3.1.15" evidence="5"/>
<keyword evidence="11" id="KW-1208">Phospholipid metabolism</keyword>
<keyword evidence="10" id="KW-0443">Lipid metabolism</keyword>
<dbReference type="InterPro" id="IPR041728">
    <property type="entry name" value="GPAT/DHAPAT_LPLAT"/>
</dbReference>
<dbReference type="GO" id="GO:0016024">
    <property type="term" value="P:CDP-diacylglycerol biosynthetic process"/>
    <property type="evidence" value="ECO:0007669"/>
    <property type="project" value="UniProtKB-UniPathway"/>
</dbReference>
<dbReference type="Pfam" id="PF01553">
    <property type="entry name" value="Acyltransferase"/>
    <property type="match status" value="1"/>
</dbReference>
<dbReference type="InterPro" id="IPR002123">
    <property type="entry name" value="Plipid/glycerol_acylTrfase"/>
</dbReference>
<evidence type="ECO:0000313" key="16">
    <source>
        <dbReference type="EMBL" id="SDF83868.1"/>
    </source>
</evidence>
<accession>A0A1G7PC81</accession>
<dbReference type="PANTHER" id="PTHR12563:SF17">
    <property type="entry name" value="DIHYDROXYACETONE PHOSPHATE ACYLTRANSFERASE"/>
    <property type="match status" value="1"/>
</dbReference>
<reference evidence="16 17" key="1">
    <citation type="submission" date="2016-10" db="EMBL/GenBank/DDBJ databases">
        <authorList>
            <person name="de Groot N.N."/>
        </authorList>
    </citation>
    <scope>NUCLEOTIDE SEQUENCE [LARGE SCALE GENOMIC DNA]</scope>
    <source>
        <strain evidence="16 17">BH539</strain>
    </source>
</reference>
<evidence type="ECO:0000256" key="9">
    <source>
        <dbReference type="ARBA" id="ARBA00023136"/>
    </source>
</evidence>
<dbReference type="NCBIfam" id="TIGR03703">
    <property type="entry name" value="plsB"/>
    <property type="match status" value="1"/>
</dbReference>
<dbReference type="PIRSF" id="PIRSF500064">
    <property type="entry name" value="GPAT"/>
    <property type="match status" value="1"/>
</dbReference>
<dbReference type="SMART" id="SM00563">
    <property type="entry name" value="PlsC"/>
    <property type="match status" value="1"/>
</dbReference>
<dbReference type="UniPathway" id="UPA00557">
    <property type="reaction ID" value="UER00612"/>
</dbReference>